<name>A0ABY2H0Q3_9HYPO</name>
<sequence length="217" mass="22911">MGAVCQLDRQPNTGLLANTGECAAPSRHKQGERKQNFHSIQRPRIRTPAGGRATAQRKGLLRLGRGTMPPAQWAAAADRGRRSTAACSTVSVADPGSRRSMDTLLYAVGLSASVQLLPSRLCPIAAAAARCRSLEPFGSWASETCNCWKACTCRTACIRLPPGTSWSGHGMSASQAAPAELECMFPLLHAARRGRSSTERCTGASHKKSRDGAAGAP</sequence>
<organism evidence="2 3">
    <name type="scientific">Trichoderma ghanense</name>
    <dbReference type="NCBI Taxonomy" id="65468"/>
    <lineage>
        <taxon>Eukaryota</taxon>
        <taxon>Fungi</taxon>
        <taxon>Dikarya</taxon>
        <taxon>Ascomycota</taxon>
        <taxon>Pezizomycotina</taxon>
        <taxon>Sordariomycetes</taxon>
        <taxon>Hypocreomycetidae</taxon>
        <taxon>Hypocreales</taxon>
        <taxon>Hypocreaceae</taxon>
        <taxon>Trichoderma</taxon>
    </lineage>
</organism>
<reference evidence="2 3" key="1">
    <citation type="submission" date="2018-01" db="EMBL/GenBank/DDBJ databases">
        <title>Genome characterization of the sugarcane-associated fungus Trichoderma ghanense CCMA-1212 and their application in lignocelulose bioconversion.</title>
        <authorList>
            <person name="Steindorff A.S."/>
            <person name="Mendes T.D."/>
            <person name="Vilela E.S.D."/>
            <person name="Rodrigues D.S."/>
            <person name="Formighieri E.F."/>
            <person name="Melo I.S."/>
            <person name="Favaro L.C.L."/>
        </authorList>
    </citation>
    <scope>NUCLEOTIDE SEQUENCE [LARGE SCALE GENOMIC DNA]</scope>
    <source>
        <strain evidence="2 3">CCMA-1212</strain>
    </source>
</reference>
<protein>
    <submittedName>
        <fullName evidence="2">Uncharacterized protein</fullName>
    </submittedName>
</protein>
<evidence type="ECO:0000256" key="1">
    <source>
        <dbReference type="SAM" id="MobiDB-lite"/>
    </source>
</evidence>
<proteinExistence type="predicted"/>
<gene>
    <name evidence="2" type="ORF">CCMA1212_006929</name>
</gene>
<dbReference type="GeneID" id="300578569"/>
<evidence type="ECO:0000313" key="2">
    <source>
        <dbReference type="EMBL" id="TFB01229.1"/>
    </source>
</evidence>
<feature type="region of interest" description="Disordered" evidence="1">
    <location>
        <begin position="194"/>
        <end position="217"/>
    </location>
</feature>
<dbReference type="EMBL" id="PPTA01000009">
    <property type="protein sequence ID" value="TFB01229.1"/>
    <property type="molecule type" value="Genomic_DNA"/>
</dbReference>
<accession>A0ABY2H0Q3</accession>
<comment type="caution">
    <text evidence="2">The sequence shown here is derived from an EMBL/GenBank/DDBJ whole genome shotgun (WGS) entry which is preliminary data.</text>
</comment>
<evidence type="ECO:0000313" key="3">
    <source>
        <dbReference type="Proteomes" id="UP001642720"/>
    </source>
</evidence>
<dbReference type="RefSeq" id="XP_073557430.1">
    <property type="nucleotide sequence ID" value="XM_073704119.1"/>
</dbReference>
<keyword evidence="3" id="KW-1185">Reference proteome</keyword>
<dbReference type="Proteomes" id="UP001642720">
    <property type="component" value="Unassembled WGS sequence"/>
</dbReference>